<organism evidence="7 8">
    <name type="scientific">Xylaria arbuscula</name>
    <dbReference type="NCBI Taxonomy" id="114810"/>
    <lineage>
        <taxon>Eukaryota</taxon>
        <taxon>Fungi</taxon>
        <taxon>Dikarya</taxon>
        <taxon>Ascomycota</taxon>
        <taxon>Pezizomycotina</taxon>
        <taxon>Sordariomycetes</taxon>
        <taxon>Xylariomycetidae</taxon>
        <taxon>Xylariales</taxon>
        <taxon>Xylariaceae</taxon>
        <taxon>Xylaria</taxon>
    </lineage>
</organism>
<evidence type="ECO:0000256" key="3">
    <source>
        <dbReference type="ARBA" id="ARBA00035112"/>
    </source>
</evidence>
<proteinExistence type="inferred from homology"/>
<evidence type="ECO:0000256" key="5">
    <source>
        <dbReference type="SAM" id="Phobius"/>
    </source>
</evidence>
<dbReference type="InterPro" id="IPR008922">
    <property type="entry name" value="Di-copper_centre_dom_sf"/>
</dbReference>
<dbReference type="SUPFAM" id="SSF48056">
    <property type="entry name" value="Di-copper centre-containing domain"/>
    <property type="match status" value="1"/>
</dbReference>
<keyword evidence="2" id="KW-0186">Copper</keyword>
<dbReference type="Proteomes" id="UP001148614">
    <property type="component" value="Unassembled WGS sequence"/>
</dbReference>
<reference evidence="7" key="1">
    <citation type="submission" date="2022-07" db="EMBL/GenBank/DDBJ databases">
        <title>Genome Sequence of Xylaria arbuscula.</title>
        <authorList>
            <person name="Buettner E."/>
        </authorList>
    </citation>
    <scope>NUCLEOTIDE SEQUENCE</scope>
    <source>
        <strain evidence="7">VT107</strain>
    </source>
</reference>
<protein>
    <recommendedName>
        <fullName evidence="6">Tyrosinase copper-binding domain-containing protein</fullName>
    </recommendedName>
</protein>
<gene>
    <name evidence="7" type="ORF">NPX13_g2905</name>
</gene>
<evidence type="ECO:0000256" key="4">
    <source>
        <dbReference type="SAM" id="MobiDB-lite"/>
    </source>
</evidence>
<keyword evidence="5" id="KW-0472">Membrane</keyword>
<dbReference type="InterPro" id="IPR050316">
    <property type="entry name" value="Tyrosinase/Hemocyanin"/>
</dbReference>
<evidence type="ECO:0000256" key="1">
    <source>
        <dbReference type="ARBA" id="ARBA00022723"/>
    </source>
</evidence>
<evidence type="ECO:0000256" key="2">
    <source>
        <dbReference type="ARBA" id="ARBA00023008"/>
    </source>
</evidence>
<name>A0A9W8TQN1_9PEZI</name>
<dbReference type="Pfam" id="PF11807">
    <property type="entry name" value="UstYa"/>
    <property type="match status" value="1"/>
</dbReference>
<keyword evidence="8" id="KW-1185">Reference proteome</keyword>
<keyword evidence="1" id="KW-0479">Metal-binding</keyword>
<evidence type="ECO:0000259" key="6">
    <source>
        <dbReference type="PROSITE" id="PS00498"/>
    </source>
</evidence>
<evidence type="ECO:0000313" key="7">
    <source>
        <dbReference type="EMBL" id="KAJ3577661.1"/>
    </source>
</evidence>
<dbReference type="PANTHER" id="PTHR11474">
    <property type="entry name" value="TYROSINASE FAMILY MEMBER"/>
    <property type="match status" value="1"/>
</dbReference>
<dbReference type="GO" id="GO:0046872">
    <property type="term" value="F:metal ion binding"/>
    <property type="evidence" value="ECO:0007669"/>
    <property type="project" value="UniProtKB-KW"/>
</dbReference>
<dbReference type="GO" id="GO:0016491">
    <property type="term" value="F:oxidoreductase activity"/>
    <property type="evidence" value="ECO:0007669"/>
    <property type="project" value="InterPro"/>
</dbReference>
<dbReference type="GO" id="GO:0043386">
    <property type="term" value="P:mycotoxin biosynthetic process"/>
    <property type="evidence" value="ECO:0007669"/>
    <property type="project" value="InterPro"/>
</dbReference>
<keyword evidence="5" id="KW-1133">Transmembrane helix</keyword>
<accession>A0A9W8TQN1</accession>
<dbReference type="Pfam" id="PF00264">
    <property type="entry name" value="Tyrosinase"/>
    <property type="match status" value="1"/>
</dbReference>
<dbReference type="EMBL" id="JANPWZ010000330">
    <property type="protein sequence ID" value="KAJ3577661.1"/>
    <property type="molecule type" value="Genomic_DNA"/>
</dbReference>
<dbReference type="VEuPathDB" id="FungiDB:F4678DRAFT_456897"/>
<feature type="transmembrane region" description="Helical" evidence="5">
    <location>
        <begin position="31"/>
        <end position="52"/>
    </location>
</feature>
<dbReference type="Gene3D" id="1.10.1280.10">
    <property type="entry name" value="Di-copper center containing domain from catechol oxidase"/>
    <property type="match status" value="1"/>
</dbReference>
<dbReference type="VEuPathDB" id="FungiDB:F4678DRAFT_456894"/>
<sequence>MSCANKHSKQYAGDARVEEQTSRSSRMFSHATSIAFAFIGLAALAMMILFLLQPKPTALSAMHSCVEPSTRREWRGLTKYEREEYLSAVKCLYSTKSELVGAGSVVDDFTWVHIRAAKTAHEYAEFLPWHRMLIHIYEQKLRQHCGFKGQLPYWDWTSDWQNLTESTIWDDEHGFGGESTHYTRGSCVSGPFSHVELRYGGNGTVSPHCLSRVFTNYDSGEVGSMSGELIRPEIMGRLSRSKNYARFRWMIESVIHNIIHTEVVGDLDTEVAPNDPIFWLHHVQLDRLWWQWQREAPKRRLNDYQQHESERQRPTSLQNVLQYSGLAERIEVGKVMDTENNILHSWIVNLPIPTAELCRSDTNTGNDTVTLQGCVHGPIHDSFAYLEIQMTAYKPIEQRVEGESEGDNLLSPEASKPINLGNNQPDDSKWEQNRRRLRPCTVFEIGLLLLITVSNLLWFVSSREWRALSAPKELDYFGKPGKTMISFDHDWVDIEDNNSSRYADEKWKGIFPTHGSSVALTEEFVKQHRLLPSVRAVDQPEKFIYQIAGYHQLHCLYEIRKQLYDPSALSTMEDKLKRDHILHCVEAVRQALYCFLDPTLIALHEKWPHVANGQEHVCRNRDALRDWTENHGHLLPQD</sequence>
<dbReference type="PANTHER" id="PTHR11474:SF126">
    <property type="entry name" value="TYROSINASE-LIKE PROTEIN TYR-1-RELATED"/>
    <property type="match status" value="1"/>
</dbReference>
<comment type="similarity">
    <text evidence="3">Belongs to the ustYa family.</text>
</comment>
<comment type="caution">
    <text evidence="7">The sequence shown here is derived from an EMBL/GenBank/DDBJ whole genome shotgun (WGS) entry which is preliminary data.</text>
</comment>
<dbReference type="InterPro" id="IPR021765">
    <property type="entry name" value="UstYa-like"/>
</dbReference>
<feature type="domain" description="Tyrosinase copper-binding" evidence="6">
    <location>
        <begin position="275"/>
        <end position="286"/>
    </location>
</feature>
<dbReference type="PROSITE" id="PS00498">
    <property type="entry name" value="TYROSINASE_2"/>
    <property type="match status" value="1"/>
</dbReference>
<keyword evidence="5" id="KW-0812">Transmembrane</keyword>
<dbReference type="AlphaFoldDB" id="A0A9W8TQN1"/>
<dbReference type="PRINTS" id="PR00092">
    <property type="entry name" value="TYROSINASE"/>
</dbReference>
<feature type="region of interest" description="Disordered" evidence="4">
    <location>
        <begin position="399"/>
        <end position="431"/>
    </location>
</feature>
<evidence type="ECO:0000313" key="8">
    <source>
        <dbReference type="Proteomes" id="UP001148614"/>
    </source>
</evidence>
<dbReference type="InterPro" id="IPR002227">
    <property type="entry name" value="Tyrosinase_Cu-bd"/>
</dbReference>